<proteinExistence type="predicted"/>
<sequence length="129" mass="15586">MNFADIKSKLKPIFYNDMSILDVHSCFFMDEIYIYIEIDDNYCWKISFLSCYKVDYETDANWRGDYKVRDVKPSSGYYGQEIFMNINSENEDFVEFTIDLTIMTMKIICKSIEVEKINREDIKFFWETK</sequence>
<dbReference type="RefSeq" id="WP_071870222.1">
    <property type="nucleotide sequence ID" value="NZ_JARPZL010000004.1"/>
</dbReference>
<protein>
    <submittedName>
        <fullName evidence="1">Uncharacterized protein</fullName>
    </submittedName>
</protein>
<organism evidence="1 2">
    <name type="scientific">Enterococcus gallinarum</name>
    <dbReference type="NCBI Taxonomy" id="1353"/>
    <lineage>
        <taxon>Bacteria</taxon>
        <taxon>Bacillati</taxon>
        <taxon>Bacillota</taxon>
        <taxon>Bacilli</taxon>
        <taxon>Lactobacillales</taxon>
        <taxon>Enterococcaceae</taxon>
        <taxon>Enterococcus</taxon>
    </lineage>
</organism>
<gene>
    <name evidence="1" type="ORF">NCTC12360_01562</name>
</gene>
<name>A0A376GZL9_ENTGA</name>
<evidence type="ECO:0000313" key="1">
    <source>
        <dbReference type="EMBL" id="STD83102.1"/>
    </source>
</evidence>
<reference evidence="1 2" key="1">
    <citation type="submission" date="2018-06" db="EMBL/GenBank/DDBJ databases">
        <authorList>
            <consortium name="Pathogen Informatics"/>
            <person name="Doyle S."/>
        </authorList>
    </citation>
    <scope>NUCLEOTIDE SEQUENCE [LARGE SCALE GENOMIC DNA]</scope>
    <source>
        <strain evidence="1 2">NCTC12360</strain>
    </source>
</reference>
<accession>A0A376GZL9</accession>
<dbReference type="Proteomes" id="UP000254807">
    <property type="component" value="Unassembled WGS sequence"/>
</dbReference>
<dbReference type="EMBL" id="UFYW01000001">
    <property type="protein sequence ID" value="STD83102.1"/>
    <property type="molecule type" value="Genomic_DNA"/>
</dbReference>
<evidence type="ECO:0000313" key="2">
    <source>
        <dbReference type="Proteomes" id="UP000254807"/>
    </source>
</evidence>
<keyword evidence="2" id="KW-1185">Reference proteome</keyword>
<dbReference type="AlphaFoldDB" id="A0A376GZL9"/>